<sequence length="608" mass="66091">MFTMLLLAVFSDVYAGIVVFQSSTDKGNSQHEITKDGITINTTDGYVNGTYKLYKFYKSSITTISSTVGNITKIEFTCTAYINAKFGPDSWELAGDLQGQYSFEGKIGTWTGNASSIKMRAHRQQVRATKIVVTYGSIANTKTTTTLTFDHTNNYIFAQGSGEHTFVNAASLTPVVSGATVTYSSDNENIATVDEHGKVVVGSDQSGTAIITATYAGNSQHSGSKASYTIKVEKKFQNIAELNQNMTPDKKVGLLKLTNAQFTYINGAYHYLQDASGAVCVFNSDLKGYKTGQVLNGDAEVEYNLNDGMQEIRAITLRGGIKVTQDEVVPNEMSATDAIIKHNLCKYIKLSGVTVSAQHVVDDASTIFLKDQFNQNLPIKQDGVYDLITIPILYNGTLQLAVISMQPLPIGVKVAIGETGYATLYDSVHALLVPAGVRASGYMLQNNKLVEGDVYKKGDVIPKDFAVVLKATPNTEYNFAISTKDGINKKANILMGTENITDLSINAADCFYYALTTNANNDINSVGFYWMQKDGAPFTNGAHKAYFKIAKTINAKMGYAFNKEATAIVSIHASQPDKAPFLYNLSGQRVTPNYKGVVICNGKKIVLR</sequence>
<feature type="signal peptide" evidence="1">
    <location>
        <begin position="1"/>
        <end position="15"/>
    </location>
</feature>
<reference evidence="2 3" key="1">
    <citation type="submission" date="2018-05" db="EMBL/GenBank/DDBJ databases">
        <title>Genomic Encyclopedia of Type Strains, Phase IV (KMG-IV): sequencing the most valuable type-strain genomes for metagenomic binning, comparative biology and taxonomic classification.</title>
        <authorList>
            <person name="Goeker M."/>
        </authorList>
    </citation>
    <scope>NUCLEOTIDE SEQUENCE [LARGE SCALE GENOMIC DNA]</scope>
    <source>
        <strain evidence="2 3">DSM 100333</strain>
    </source>
</reference>
<dbReference type="Proteomes" id="UP000245870">
    <property type="component" value="Unassembled WGS sequence"/>
</dbReference>
<dbReference type="AlphaFoldDB" id="A0A2U0UBP3"/>
<dbReference type="InterPro" id="IPR008964">
    <property type="entry name" value="Invasin/intimin_cell_adhesion"/>
</dbReference>
<evidence type="ECO:0000313" key="2">
    <source>
        <dbReference type="EMBL" id="PVX55047.1"/>
    </source>
</evidence>
<protein>
    <recommendedName>
        <fullName evidence="4">Ig-like protein group 2</fullName>
    </recommendedName>
</protein>
<gene>
    <name evidence="2" type="ORF">C7379_10722</name>
</gene>
<evidence type="ECO:0008006" key="4">
    <source>
        <dbReference type="Google" id="ProtNLM"/>
    </source>
</evidence>
<evidence type="ECO:0000256" key="1">
    <source>
        <dbReference type="SAM" id="SignalP"/>
    </source>
</evidence>
<feature type="chain" id="PRO_5015656716" description="Ig-like protein group 2" evidence="1">
    <location>
        <begin position="16"/>
        <end position="608"/>
    </location>
</feature>
<dbReference type="EMBL" id="QENY01000007">
    <property type="protein sequence ID" value="PVX55047.1"/>
    <property type="molecule type" value="Genomic_DNA"/>
</dbReference>
<keyword evidence="1" id="KW-0732">Signal</keyword>
<accession>A0A2U0UBP3</accession>
<proteinExistence type="predicted"/>
<comment type="caution">
    <text evidence="2">The sequence shown here is derived from an EMBL/GenBank/DDBJ whole genome shotgun (WGS) entry which is preliminary data.</text>
</comment>
<dbReference type="SUPFAM" id="SSF49373">
    <property type="entry name" value="Invasin/intimin cell-adhesion fragments"/>
    <property type="match status" value="1"/>
</dbReference>
<dbReference type="Gene3D" id="2.60.40.1080">
    <property type="match status" value="1"/>
</dbReference>
<keyword evidence="3" id="KW-1185">Reference proteome</keyword>
<organism evidence="2 3">
    <name type="scientific">Hallella colorans</name>
    <dbReference type="NCBI Taxonomy" id="1703337"/>
    <lineage>
        <taxon>Bacteria</taxon>
        <taxon>Pseudomonadati</taxon>
        <taxon>Bacteroidota</taxon>
        <taxon>Bacteroidia</taxon>
        <taxon>Bacteroidales</taxon>
        <taxon>Prevotellaceae</taxon>
        <taxon>Hallella</taxon>
    </lineage>
</organism>
<evidence type="ECO:0000313" key="3">
    <source>
        <dbReference type="Proteomes" id="UP000245870"/>
    </source>
</evidence>
<name>A0A2U0UBP3_9BACT</name>